<name>A0A318ZQS4_9EURO</name>
<feature type="region of interest" description="Disordered" evidence="1">
    <location>
        <begin position="1"/>
        <end position="32"/>
    </location>
</feature>
<gene>
    <name evidence="3" type="ORF">BP01DRAFT_10071</name>
</gene>
<dbReference type="RefSeq" id="XP_025435933.1">
    <property type="nucleotide sequence ID" value="XM_025570236.1"/>
</dbReference>
<keyword evidence="4" id="KW-1185">Reference proteome</keyword>
<dbReference type="AlphaFoldDB" id="A0A318ZQS4"/>
<dbReference type="EMBL" id="KZ821218">
    <property type="protein sequence ID" value="PYH49951.1"/>
    <property type="molecule type" value="Genomic_DNA"/>
</dbReference>
<accession>A0A318ZQS4</accession>
<feature type="transmembrane region" description="Helical" evidence="2">
    <location>
        <begin position="49"/>
        <end position="74"/>
    </location>
</feature>
<proteinExistence type="predicted"/>
<keyword evidence="2" id="KW-0472">Membrane</keyword>
<dbReference type="GeneID" id="37071464"/>
<organism evidence="3 4">
    <name type="scientific">Aspergillus saccharolyticus JOP 1030-1</name>
    <dbReference type="NCBI Taxonomy" id="1450539"/>
    <lineage>
        <taxon>Eukaryota</taxon>
        <taxon>Fungi</taxon>
        <taxon>Dikarya</taxon>
        <taxon>Ascomycota</taxon>
        <taxon>Pezizomycotina</taxon>
        <taxon>Eurotiomycetes</taxon>
        <taxon>Eurotiomycetidae</taxon>
        <taxon>Eurotiales</taxon>
        <taxon>Aspergillaceae</taxon>
        <taxon>Aspergillus</taxon>
        <taxon>Aspergillus subgen. Circumdati</taxon>
    </lineage>
</organism>
<sequence>MGAWSSPPAELAGTTHSPQSPLRRPSGTDLSPSTAFEVDHITIITSSTINMIIVIVIIIILIIAQGQVGLPILIRS</sequence>
<reference evidence="3 4" key="1">
    <citation type="submission" date="2016-12" db="EMBL/GenBank/DDBJ databases">
        <title>The genomes of Aspergillus section Nigri reveals drivers in fungal speciation.</title>
        <authorList>
            <consortium name="DOE Joint Genome Institute"/>
            <person name="Vesth T.C."/>
            <person name="Nybo J."/>
            <person name="Theobald S."/>
            <person name="Brandl J."/>
            <person name="Frisvad J.C."/>
            <person name="Nielsen K.F."/>
            <person name="Lyhne E.K."/>
            <person name="Kogle M.E."/>
            <person name="Kuo A."/>
            <person name="Riley R."/>
            <person name="Clum A."/>
            <person name="Nolan M."/>
            <person name="Lipzen A."/>
            <person name="Salamov A."/>
            <person name="Henrissat B."/>
            <person name="Wiebenga A."/>
            <person name="De Vries R.P."/>
            <person name="Grigoriev I.V."/>
            <person name="Mortensen U.H."/>
            <person name="Andersen M.R."/>
            <person name="Baker S.E."/>
        </authorList>
    </citation>
    <scope>NUCLEOTIDE SEQUENCE [LARGE SCALE GENOMIC DNA]</scope>
    <source>
        <strain evidence="3 4">JOP 1030-1</strain>
    </source>
</reference>
<protein>
    <submittedName>
        <fullName evidence="3">Uncharacterized protein</fullName>
    </submittedName>
</protein>
<evidence type="ECO:0000313" key="4">
    <source>
        <dbReference type="Proteomes" id="UP000248349"/>
    </source>
</evidence>
<keyword evidence="2" id="KW-1133">Transmembrane helix</keyword>
<keyword evidence="2" id="KW-0812">Transmembrane</keyword>
<evidence type="ECO:0000313" key="3">
    <source>
        <dbReference type="EMBL" id="PYH49951.1"/>
    </source>
</evidence>
<evidence type="ECO:0000256" key="1">
    <source>
        <dbReference type="SAM" id="MobiDB-lite"/>
    </source>
</evidence>
<dbReference type="Proteomes" id="UP000248349">
    <property type="component" value="Unassembled WGS sequence"/>
</dbReference>
<evidence type="ECO:0000256" key="2">
    <source>
        <dbReference type="SAM" id="Phobius"/>
    </source>
</evidence>